<keyword evidence="4 8" id="KW-1133">Transmembrane helix</keyword>
<feature type="domain" description="G-protein coupled receptors family 1 profile" evidence="9">
    <location>
        <begin position="74"/>
        <end position="347"/>
    </location>
</feature>
<feature type="transmembrane region" description="Helical" evidence="8">
    <location>
        <begin position="327"/>
        <end position="350"/>
    </location>
</feature>
<dbReference type="Proteomes" id="UP001186944">
    <property type="component" value="Unassembled WGS sequence"/>
</dbReference>
<keyword evidence="6 7" id="KW-0675">Receptor</keyword>
<feature type="transmembrane region" description="Helical" evidence="8">
    <location>
        <begin position="182"/>
        <end position="199"/>
    </location>
</feature>
<dbReference type="Gene3D" id="1.20.1070.10">
    <property type="entry name" value="Rhodopsin 7-helix transmembrane proteins"/>
    <property type="match status" value="1"/>
</dbReference>
<comment type="caution">
    <text evidence="10">The sequence shown here is derived from an EMBL/GenBank/DDBJ whole genome shotgun (WGS) entry which is preliminary data.</text>
</comment>
<feature type="transmembrane region" description="Helical" evidence="8">
    <location>
        <begin position="62"/>
        <end position="81"/>
    </location>
</feature>
<feature type="transmembrane region" description="Helical" evidence="8">
    <location>
        <begin position="143"/>
        <end position="161"/>
    </location>
</feature>
<keyword evidence="5 8" id="KW-0472">Membrane</keyword>
<feature type="transmembrane region" description="Helical" evidence="8">
    <location>
        <begin position="101"/>
        <end position="123"/>
    </location>
</feature>
<evidence type="ECO:0000259" key="9">
    <source>
        <dbReference type="PROSITE" id="PS50262"/>
    </source>
</evidence>
<evidence type="ECO:0000256" key="5">
    <source>
        <dbReference type="ARBA" id="ARBA00023136"/>
    </source>
</evidence>
<keyword evidence="7" id="KW-0297">G-protein coupled receptor</keyword>
<keyword evidence="3 7" id="KW-0812">Transmembrane</keyword>
<dbReference type="PANTHER" id="PTHR24241:SF83">
    <property type="entry name" value="G-PROTEIN COUPLED RECEPTOR 150-RELATED"/>
    <property type="match status" value="1"/>
</dbReference>
<evidence type="ECO:0000313" key="10">
    <source>
        <dbReference type="EMBL" id="KAK3097197.1"/>
    </source>
</evidence>
<evidence type="ECO:0000256" key="3">
    <source>
        <dbReference type="ARBA" id="ARBA00022692"/>
    </source>
</evidence>
<protein>
    <recommendedName>
        <fullName evidence="9">G-protein coupled receptors family 1 profile domain-containing protein</fullName>
    </recommendedName>
</protein>
<dbReference type="PROSITE" id="PS50262">
    <property type="entry name" value="G_PROTEIN_RECEP_F1_2"/>
    <property type="match status" value="1"/>
</dbReference>
<comment type="subcellular location">
    <subcellularLocation>
        <location evidence="1">Cell membrane</location>
        <topology evidence="1">Multi-pass membrane protein</topology>
    </subcellularLocation>
</comment>
<dbReference type="Pfam" id="PF00001">
    <property type="entry name" value="7tm_1"/>
    <property type="match status" value="1"/>
</dbReference>
<evidence type="ECO:0000256" key="4">
    <source>
        <dbReference type="ARBA" id="ARBA00022989"/>
    </source>
</evidence>
<sequence>MASLDFSLAVPANSSMENIKYMVYLNVSSTIVNNTDNGSSNASVGCGENVHDMIYNETIRRIIIYATLIIGIVGGFAVFVWMWRNRRLKARLNNMSRVNSFILNLTVADLSVMFIAVLPQLIWEYQDQRQWYAGAAMCKLFKFLQSFTMMSSTNMLVAIAIDRHIAIRSPLKKPCAVWKMAGVAWVVSVAASLPMFYVFHVNSINGIDKCENIFRTKPLSHRQAFLTYVSIMVFIIPFIVLTISYIRIFLKIQEKVGESTKDGTRRQSVKAGKIQLQSTQTSTLPKAKIKTLKMTFVIVLVYIICTTPYFIGEMIMSYGSHCIMSKLVYGLIGGLAAANSAANPYVFLLFNTKRVKRPQQMKLHYSDGVQRTAGTSLNGARTEATPIMNYRWSQRRQKDVELSQLK</sequence>
<dbReference type="GO" id="GO:0005886">
    <property type="term" value="C:plasma membrane"/>
    <property type="evidence" value="ECO:0007669"/>
    <property type="project" value="UniProtKB-SubCell"/>
</dbReference>
<reference evidence="10" key="1">
    <citation type="submission" date="2019-08" db="EMBL/GenBank/DDBJ databases">
        <title>The improved chromosome-level genome for the pearl oyster Pinctada fucata martensii using PacBio sequencing and Hi-C.</title>
        <authorList>
            <person name="Zheng Z."/>
        </authorList>
    </citation>
    <scope>NUCLEOTIDE SEQUENCE</scope>
    <source>
        <strain evidence="10">ZZ-2019</strain>
        <tissue evidence="10">Adductor muscle</tissue>
    </source>
</reference>
<dbReference type="EMBL" id="VSWD01000007">
    <property type="protein sequence ID" value="KAK3097197.1"/>
    <property type="molecule type" value="Genomic_DNA"/>
</dbReference>
<feature type="transmembrane region" description="Helical" evidence="8">
    <location>
        <begin position="225"/>
        <end position="246"/>
    </location>
</feature>
<feature type="transmembrane region" description="Helical" evidence="8">
    <location>
        <begin position="294"/>
        <end position="315"/>
    </location>
</feature>
<name>A0AA89C058_PINIB</name>
<keyword evidence="7" id="KW-0807">Transducer</keyword>
<comment type="similarity">
    <text evidence="7">Belongs to the G-protein coupled receptor 1 family.</text>
</comment>
<evidence type="ECO:0000256" key="7">
    <source>
        <dbReference type="RuleBase" id="RU000688"/>
    </source>
</evidence>
<organism evidence="10 11">
    <name type="scientific">Pinctada imbricata</name>
    <name type="common">Atlantic pearl-oyster</name>
    <name type="synonym">Pinctada martensii</name>
    <dbReference type="NCBI Taxonomy" id="66713"/>
    <lineage>
        <taxon>Eukaryota</taxon>
        <taxon>Metazoa</taxon>
        <taxon>Spiralia</taxon>
        <taxon>Lophotrochozoa</taxon>
        <taxon>Mollusca</taxon>
        <taxon>Bivalvia</taxon>
        <taxon>Autobranchia</taxon>
        <taxon>Pteriomorphia</taxon>
        <taxon>Pterioida</taxon>
        <taxon>Pterioidea</taxon>
        <taxon>Pteriidae</taxon>
        <taxon>Pinctada</taxon>
    </lineage>
</organism>
<dbReference type="GO" id="GO:0032870">
    <property type="term" value="P:cellular response to hormone stimulus"/>
    <property type="evidence" value="ECO:0007669"/>
    <property type="project" value="TreeGrafter"/>
</dbReference>
<dbReference type="GO" id="GO:0004930">
    <property type="term" value="F:G protein-coupled receptor activity"/>
    <property type="evidence" value="ECO:0007669"/>
    <property type="project" value="UniProtKB-KW"/>
</dbReference>
<evidence type="ECO:0000256" key="2">
    <source>
        <dbReference type="ARBA" id="ARBA00022475"/>
    </source>
</evidence>
<dbReference type="GO" id="GO:0042277">
    <property type="term" value="F:peptide binding"/>
    <property type="evidence" value="ECO:0007669"/>
    <property type="project" value="TreeGrafter"/>
</dbReference>
<gene>
    <name evidence="10" type="ORF">FSP39_007366</name>
</gene>
<dbReference type="InterPro" id="IPR017452">
    <property type="entry name" value="GPCR_Rhodpsn_7TM"/>
</dbReference>
<keyword evidence="2" id="KW-1003">Cell membrane</keyword>
<dbReference type="AlphaFoldDB" id="A0AA89C058"/>
<dbReference type="PANTHER" id="PTHR24241">
    <property type="entry name" value="NEUROPEPTIDE RECEPTOR-RELATED G-PROTEIN COUPLED RECEPTOR"/>
    <property type="match status" value="1"/>
</dbReference>
<dbReference type="PRINTS" id="PR00237">
    <property type="entry name" value="GPCRRHODOPSN"/>
</dbReference>
<dbReference type="PROSITE" id="PS00237">
    <property type="entry name" value="G_PROTEIN_RECEP_F1_1"/>
    <property type="match status" value="1"/>
</dbReference>
<accession>A0AA89C058</accession>
<proteinExistence type="inferred from homology"/>
<evidence type="ECO:0000256" key="6">
    <source>
        <dbReference type="ARBA" id="ARBA00023170"/>
    </source>
</evidence>
<dbReference type="SUPFAM" id="SSF81321">
    <property type="entry name" value="Family A G protein-coupled receptor-like"/>
    <property type="match status" value="1"/>
</dbReference>
<dbReference type="InterPro" id="IPR000276">
    <property type="entry name" value="GPCR_Rhodpsn"/>
</dbReference>
<evidence type="ECO:0000256" key="1">
    <source>
        <dbReference type="ARBA" id="ARBA00004651"/>
    </source>
</evidence>
<evidence type="ECO:0000313" key="11">
    <source>
        <dbReference type="Proteomes" id="UP001186944"/>
    </source>
</evidence>
<keyword evidence="11" id="KW-1185">Reference proteome</keyword>
<evidence type="ECO:0000256" key="8">
    <source>
        <dbReference type="SAM" id="Phobius"/>
    </source>
</evidence>